<feature type="transmembrane region" description="Helical" evidence="1">
    <location>
        <begin position="78"/>
        <end position="99"/>
    </location>
</feature>
<proteinExistence type="predicted"/>
<keyword evidence="1" id="KW-0812">Transmembrane</keyword>
<keyword evidence="1" id="KW-1133">Transmembrane helix</keyword>
<evidence type="ECO:0000313" key="2">
    <source>
        <dbReference type="EMBL" id="SBO95640.1"/>
    </source>
</evidence>
<dbReference type="AlphaFoldDB" id="A0A1M4EA13"/>
<evidence type="ECO:0000256" key="1">
    <source>
        <dbReference type="SAM" id="Phobius"/>
    </source>
</evidence>
<gene>
    <name evidence="2" type="ORF">BN4615_P5156</name>
</gene>
<keyword evidence="1" id="KW-0472">Membrane</keyword>
<dbReference type="EMBL" id="LT559118">
    <property type="protein sequence ID" value="SBO95640.1"/>
    <property type="molecule type" value="Genomic_DNA"/>
</dbReference>
<accession>A0A1M4EA13</accession>
<organism evidence="2">
    <name type="scientific">Nonomuraea gerenzanensis</name>
    <dbReference type="NCBI Taxonomy" id="93944"/>
    <lineage>
        <taxon>Bacteria</taxon>
        <taxon>Bacillati</taxon>
        <taxon>Actinomycetota</taxon>
        <taxon>Actinomycetes</taxon>
        <taxon>Streptosporangiales</taxon>
        <taxon>Streptosporangiaceae</taxon>
        <taxon>Nonomuraea</taxon>
    </lineage>
</organism>
<feature type="transmembrane region" description="Helical" evidence="1">
    <location>
        <begin position="105"/>
        <end position="124"/>
    </location>
</feature>
<feature type="transmembrane region" description="Helical" evidence="1">
    <location>
        <begin position="20"/>
        <end position="41"/>
    </location>
</feature>
<feature type="transmembrane region" description="Helical" evidence="1">
    <location>
        <begin position="47"/>
        <end position="66"/>
    </location>
</feature>
<sequence>MTGLPAAIVHARGEGLDGTLLPPVTFLLTVVLATVGARLAGLPRWGVAGPAGGAVTWLLIAALAVLVPTPEPELIGPLPVLVVPVYVAGGAAGFALAAWSSRSPVRWWAVVLAVVVPLGSWGAARHKPQLLAWLEVRGIETSGVPLIAPEIEGYELVHVDVDAAGDPEPSTWLEYWRKATPKRGFSQIQVTVWPAAAGAPRDSCLAVTEDFGVPLRCKQLAGDRWVRTGEGSSWVTLFASTGEALVMLNASGVTEGDLVAVLPTFRPVTAEELAAIA</sequence>
<name>A0A1M4EA13_9ACTN</name>
<protein>
    <submittedName>
        <fullName evidence="2">Uncharacterized protein</fullName>
    </submittedName>
</protein>
<reference evidence="2" key="1">
    <citation type="submission" date="2016-04" db="EMBL/GenBank/DDBJ databases">
        <authorList>
            <person name="Evans L.H."/>
            <person name="Alamgir A."/>
            <person name="Owens N."/>
            <person name="Weber N.D."/>
            <person name="Virtaneva K."/>
            <person name="Barbian K."/>
            <person name="Babar A."/>
            <person name="Rosenke K."/>
        </authorList>
    </citation>
    <scope>NUCLEOTIDE SEQUENCE</scope>
    <source>
        <strain evidence="2">Nono1</strain>
    </source>
</reference>